<evidence type="ECO:0000313" key="3">
    <source>
        <dbReference type="Proteomes" id="UP000824890"/>
    </source>
</evidence>
<keyword evidence="3" id="KW-1185">Reference proteome</keyword>
<name>A0ABQ8BE12_BRANA</name>
<proteinExistence type="predicted"/>
<protein>
    <submittedName>
        <fullName evidence="2">Uncharacterized protein</fullName>
    </submittedName>
</protein>
<feature type="region of interest" description="Disordered" evidence="1">
    <location>
        <begin position="10"/>
        <end position="34"/>
    </location>
</feature>
<comment type="caution">
    <text evidence="2">The sequence shown here is derived from an EMBL/GenBank/DDBJ whole genome shotgun (WGS) entry which is preliminary data.</text>
</comment>
<sequence length="73" mass="7767">MGYVISEVGSDFGDEMAEDGGGVQDVGDERGGTAEGFGYDGSVFDQDVVAVVSGDENLAVGNWMQRWSRGSWR</sequence>
<dbReference type="EMBL" id="JAGKQM010000011">
    <property type="protein sequence ID" value="KAH0902500.1"/>
    <property type="molecule type" value="Genomic_DNA"/>
</dbReference>
<evidence type="ECO:0000313" key="2">
    <source>
        <dbReference type="EMBL" id="KAH0902500.1"/>
    </source>
</evidence>
<accession>A0ABQ8BE12</accession>
<dbReference type="Proteomes" id="UP000824890">
    <property type="component" value="Unassembled WGS sequence"/>
</dbReference>
<reference evidence="2 3" key="1">
    <citation type="submission" date="2021-05" db="EMBL/GenBank/DDBJ databases">
        <title>Genome Assembly of Synthetic Allotetraploid Brassica napus Reveals Homoeologous Exchanges between Subgenomes.</title>
        <authorList>
            <person name="Davis J.T."/>
        </authorList>
    </citation>
    <scope>NUCLEOTIDE SEQUENCE [LARGE SCALE GENOMIC DNA]</scope>
    <source>
        <strain evidence="3">cv. Da-Ae</strain>
        <tissue evidence="2">Seedling</tissue>
    </source>
</reference>
<evidence type="ECO:0000256" key="1">
    <source>
        <dbReference type="SAM" id="MobiDB-lite"/>
    </source>
</evidence>
<organism evidence="2 3">
    <name type="scientific">Brassica napus</name>
    <name type="common">Rape</name>
    <dbReference type="NCBI Taxonomy" id="3708"/>
    <lineage>
        <taxon>Eukaryota</taxon>
        <taxon>Viridiplantae</taxon>
        <taxon>Streptophyta</taxon>
        <taxon>Embryophyta</taxon>
        <taxon>Tracheophyta</taxon>
        <taxon>Spermatophyta</taxon>
        <taxon>Magnoliopsida</taxon>
        <taxon>eudicotyledons</taxon>
        <taxon>Gunneridae</taxon>
        <taxon>Pentapetalae</taxon>
        <taxon>rosids</taxon>
        <taxon>malvids</taxon>
        <taxon>Brassicales</taxon>
        <taxon>Brassicaceae</taxon>
        <taxon>Brassiceae</taxon>
        <taxon>Brassica</taxon>
    </lineage>
</organism>
<gene>
    <name evidence="2" type="ORF">HID58_042003</name>
</gene>